<dbReference type="AlphaFoldDB" id="A0A401TPP7"/>
<dbReference type="InterPro" id="IPR006171">
    <property type="entry name" value="TOPRIM_dom"/>
</dbReference>
<gene>
    <name evidence="11" type="ORF">chiPu_0028679</name>
</gene>
<feature type="domain" description="Toprim" evidence="10">
    <location>
        <begin position="28"/>
        <end position="142"/>
    </location>
</feature>
<dbReference type="InterPro" id="IPR034160">
    <property type="entry name" value="TOPRIM_GyrB"/>
</dbReference>
<dbReference type="InterPro" id="IPR018522">
    <property type="entry name" value="TopoIIA_CS"/>
</dbReference>
<evidence type="ECO:0000256" key="8">
    <source>
        <dbReference type="ARBA" id="ARBA00023235"/>
    </source>
</evidence>
<dbReference type="Pfam" id="PF18053">
    <property type="entry name" value="GyrB_insert"/>
    <property type="match status" value="1"/>
</dbReference>
<evidence type="ECO:0000256" key="1">
    <source>
        <dbReference type="ARBA" id="ARBA00000185"/>
    </source>
</evidence>
<feature type="non-terminal residue" evidence="11">
    <location>
        <position position="332"/>
    </location>
</feature>
<dbReference type="GO" id="GO:0005524">
    <property type="term" value="F:ATP binding"/>
    <property type="evidence" value="ECO:0007669"/>
    <property type="project" value="UniProtKB-KW"/>
</dbReference>
<keyword evidence="3" id="KW-0963">Cytoplasm</keyword>
<dbReference type="InterPro" id="IPR001241">
    <property type="entry name" value="Topo_IIA"/>
</dbReference>
<dbReference type="EMBL" id="BEZZ01137250">
    <property type="protein sequence ID" value="GCC44568.1"/>
    <property type="molecule type" value="Genomic_DNA"/>
</dbReference>
<dbReference type="PANTHER" id="PTHR45866:SF1">
    <property type="entry name" value="DNA GYRASE SUBUNIT B, MITOCHONDRIAL"/>
    <property type="match status" value="1"/>
</dbReference>
<dbReference type="STRING" id="137246.A0A401TPP7"/>
<dbReference type="GO" id="GO:0003918">
    <property type="term" value="F:DNA topoisomerase type II (double strand cut, ATP-hydrolyzing) activity"/>
    <property type="evidence" value="ECO:0007669"/>
    <property type="project" value="UniProtKB-EC"/>
</dbReference>
<sequence length="332" mass="36851">ELTRKNPLSVSSLPGKLADCQEKDPAKSELFIVEGDSAGGSAKQGRNREFQAVLPLRGKILNVERVRPDKMLSSEQIGTLITALGTGISDDFSVDKLRYHKIIVMTDADVDGAHIRTLLLTFFYRQMRSIIDGGYLYIAQPPLYKVSRGKSEQYLKDERALEDYLISTGLDECVFKPASGDDRSGRDLLSLVEDARIIRSVLRNLHSRYNRAVIEQAAIAGVLSPRITSEIATANAAAEYIAKRLDAVADEVERGWVGTFTEGHGFQFERTVRGVKEVAVIDDAFLGSADARKLDEYATKLQEIYVRAGKLRRKDAEQMIHGPVDLFEAVTD</sequence>
<feature type="compositionally biased region" description="Polar residues" evidence="9">
    <location>
        <begin position="1"/>
        <end position="12"/>
    </location>
</feature>
<comment type="catalytic activity">
    <reaction evidence="1">
        <text>ATP-dependent breakage, passage and rejoining of double-stranded DNA.</text>
        <dbReference type="EC" id="5.6.2.2"/>
    </reaction>
</comment>
<evidence type="ECO:0000256" key="5">
    <source>
        <dbReference type="ARBA" id="ARBA00022840"/>
    </source>
</evidence>
<evidence type="ECO:0000256" key="3">
    <source>
        <dbReference type="ARBA" id="ARBA00022490"/>
    </source>
</evidence>
<evidence type="ECO:0000259" key="10">
    <source>
        <dbReference type="PROSITE" id="PS50880"/>
    </source>
</evidence>
<keyword evidence="4" id="KW-0547">Nucleotide-binding</keyword>
<dbReference type="FunFam" id="3.40.50.670:FF:000007">
    <property type="entry name" value="DNA gyrase subunit B"/>
    <property type="match status" value="1"/>
</dbReference>
<dbReference type="PANTHER" id="PTHR45866">
    <property type="entry name" value="DNA GYRASE/TOPOISOMERASE SUBUNIT B"/>
    <property type="match status" value="1"/>
</dbReference>
<feature type="non-terminal residue" evidence="11">
    <location>
        <position position="1"/>
    </location>
</feature>
<dbReference type="Pfam" id="PF01751">
    <property type="entry name" value="Toprim"/>
    <property type="match status" value="1"/>
</dbReference>
<evidence type="ECO:0000256" key="6">
    <source>
        <dbReference type="ARBA" id="ARBA00023029"/>
    </source>
</evidence>
<name>A0A401TPP7_CHIPU</name>
<dbReference type="Gene3D" id="3.40.50.670">
    <property type="match status" value="1"/>
</dbReference>
<dbReference type="CDD" id="cd03366">
    <property type="entry name" value="TOPRIM_TopoIIA_GyrB"/>
    <property type="match status" value="1"/>
</dbReference>
<evidence type="ECO:0000256" key="4">
    <source>
        <dbReference type="ARBA" id="ARBA00022741"/>
    </source>
</evidence>
<keyword evidence="6" id="KW-0799">Topoisomerase</keyword>
<dbReference type="InterPro" id="IPR013759">
    <property type="entry name" value="Topo_IIA_B_C"/>
</dbReference>
<protein>
    <recommendedName>
        <fullName evidence="10">Toprim domain-containing protein</fullName>
    </recommendedName>
</protein>
<evidence type="ECO:0000256" key="7">
    <source>
        <dbReference type="ARBA" id="ARBA00023125"/>
    </source>
</evidence>
<dbReference type="InterPro" id="IPR041423">
    <property type="entry name" value="GyrB_insert"/>
</dbReference>
<dbReference type="Pfam" id="PF21249">
    <property type="entry name" value="GyrB_hook"/>
    <property type="match status" value="1"/>
</dbReference>
<comment type="caution">
    <text evidence="11">The sequence shown here is derived from an EMBL/GenBank/DDBJ whole genome shotgun (WGS) entry which is preliminary data.</text>
</comment>
<evidence type="ECO:0000256" key="2">
    <source>
        <dbReference type="ARBA" id="ARBA00010708"/>
    </source>
</evidence>
<dbReference type="PROSITE" id="PS00177">
    <property type="entry name" value="TOPOISOMERASE_II"/>
    <property type="match status" value="1"/>
</dbReference>
<evidence type="ECO:0000313" key="11">
    <source>
        <dbReference type="EMBL" id="GCC44568.1"/>
    </source>
</evidence>
<dbReference type="PRINTS" id="PR00418">
    <property type="entry name" value="TPI2FAMILY"/>
</dbReference>
<evidence type="ECO:0000256" key="9">
    <source>
        <dbReference type="SAM" id="MobiDB-lite"/>
    </source>
</evidence>
<proteinExistence type="inferred from homology"/>
<keyword evidence="7" id="KW-0238">DNA-binding</keyword>
<dbReference type="PROSITE" id="PS50880">
    <property type="entry name" value="TOPRIM"/>
    <property type="match status" value="1"/>
</dbReference>
<keyword evidence="8" id="KW-0413">Isomerase</keyword>
<dbReference type="GO" id="GO:0006265">
    <property type="term" value="P:DNA topological change"/>
    <property type="evidence" value="ECO:0007669"/>
    <property type="project" value="InterPro"/>
</dbReference>
<keyword evidence="12" id="KW-1185">Reference proteome</keyword>
<dbReference type="InterPro" id="IPR013760">
    <property type="entry name" value="Topo_IIA-like_dom_sf"/>
</dbReference>
<dbReference type="SMART" id="SM00433">
    <property type="entry name" value="TOP2c"/>
    <property type="match status" value="1"/>
</dbReference>
<accession>A0A401TPP7</accession>
<dbReference type="OMA" id="RIDPMML"/>
<dbReference type="SUPFAM" id="SSF56719">
    <property type="entry name" value="Type II DNA topoisomerase"/>
    <property type="match status" value="1"/>
</dbReference>
<dbReference type="InterPro" id="IPR049353">
    <property type="entry name" value="GyrB_hook"/>
</dbReference>
<organism evidence="11 12">
    <name type="scientific">Chiloscyllium punctatum</name>
    <name type="common">Brownbanded bambooshark</name>
    <name type="synonym">Hemiscyllium punctatum</name>
    <dbReference type="NCBI Taxonomy" id="137246"/>
    <lineage>
        <taxon>Eukaryota</taxon>
        <taxon>Metazoa</taxon>
        <taxon>Chordata</taxon>
        <taxon>Craniata</taxon>
        <taxon>Vertebrata</taxon>
        <taxon>Chondrichthyes</taxon>
        <taxon>Elasmobranchii</taxon>
        <taxon>Galeomorphii</taxon>
        <taxon>Galeoidea</taxon>
        <taxon>Orectolobiformes</taxon>
        <taxon>Hemiscylliidae</taxon>
        <taxon>Chiloscyllium</taxon>
    </lineage>
</organism>
<dbReference type="GO" id="GO:0003677">
    <property type="term" value="F:DNA binding"/>
    <property type="evidence" value="ECO:0007669"/>
    <property type="project" value="UniProtKB-KW"/>
</dbReference>
<reference evidence="11 12" key="1">
    <citation type="journal article" date="2018" name="Nat. Ecol. Evol.">
        <title>Shark genomes provide insights into elasmobranch evolution and the origin of vertebrates.</title>
        <authorList>
            <person name="Hara Y"/>
            <person name="Yamaguchi K"/>
            <person name="Onimaru K"/>
            <person name="Kadota M"/>
            <person name="Koyanagi M"/>
            <person name="Keeley SD"/>
            <person name="Tatsumi K"/>
            <person name="Tanaka K"/>
            <person name="Motone F"/>
            <person name="Kageyama Y"/>
            <person name="Nozu R"/>
            <person name="Adachi N"/>
            <person name="Nishimura O"/>
            <person name="Nakagawa R"/>
            <person name="Tanegashima C"/>
            <person name="Kiyatake I"/>
            <person name="Matsumoto R"/>
            <person name="Murakumo K"/>
            <person name="Nishida K"/>
            <person name="Terakita A"/>
            <person name="Kuratani S"/>
            <person name="Sato K"/>
            <person name="Hyodo S Kuraku.S."/>
        </authorList>
    </citation>
    <scope>NUCLEOTIDE SEQUENCE [LARGE SCALE GENOMIC DNA]</scope>
</reference>
<comment type="similarity">
    <text evidence="2">Belongs to the type II topoisomerase GyrB family.</text>
</comment>
<feature type="region of interest" description="Disordered" evidence="9">
    <location>
        <begin position="1"/>
        <end position="21"/>
    </location>
</feature>
<evidence type="ECO:0000313" key="12">
    <source>
        <dbReference type="Proteomes" id="UP000287033"/>
    </source>
</evidence>
<dbReference type="OrthoDB" id="276498at2759"/>
<keyword evidence="5" id="KW-0067">ATP-binding</keyword>
<dbReference type="Proteomes" id="UP000287033">
    <property type="component" value="Unassembled WGS sequence"/>
</dbReference>